<gene>
    <name evidence="1" type="ORF">HPB47_017884</name>
</gene>
<evidence type="ECO:0000313" key="2">
    <source>
        <dbReference type="Proteomes" id="UP000805193"/>
    </source>
</evidence>
<evidence type="ECO:0000313" key="1">
    <source>
        <dbReference type="EMBL" id="KAG0436556.1"/>
    </source>
</evidence>
<comment type="caution">
    <text evidence="1">The sequence shown here is derived from an EMBL/GenBank/DDBJ whole genome shotgun (WGS) entry which is preliminary data.</text>
</comment>
<protein>
    <submittedName>
        <fullName evidence="1">Uncharacterized protein</fullName>
    </submittedName>
</protein>
<proteinExistence type="predicted"/>
<sequence length="294" mass="32594">MAAAYVVYLLQQQRDAERNLRQQRVFRTPRTLDTIADNHLARCYRLSRPAIERLCEALAPALRRPTARNSSGSFQSVVGDVGNMSQTSASRIINSVSSALYNFAEKGIKFPVTRQAAMRTARESTIIADDSDTGDLMDDNEDDFILVEHRRKRSTGVPVAEQEAVRRLLKVKNLCGIEVQAYVSTTYLQNHGLVKGVPEGYSDAQLSDYLAPEGVIAVRHLFHRHGQPGAAAIATDKVLLTFRPNTEKPSQVNLGFTKHDVVEHVVAPPRCFKCQAIGHVAKYCKGETKCKKCG</sequence>
<feature type="non-terminal residue" evidence="1">
    <location>
        <position position="294"/>
    </location>
</feature>
<organism evidence="1 2">
    <name type="scientific">Ixodes persulcatus</name>
    <name type="common">Taiga tick</name>
    <dbReference type="NCBI Taxonomy" id="34615"/>
    <lineage>
        <taxon>Eukaryota</taxon>
        <taxon>Metazoa</taxon>
        <taxon>Ecdysozoa</taxon>
        <taxon>Arthropoda</taxon>
        <taxon>Chelicerata</taxon>
        <taxon>Arachnida</taxon>
        <taxon>Acari</taxon>
        <taxon>Parasitiformes</taxon>
        <taxon>Ixodida</taxon>
        <taxon>Ixodoidea</taxon>
        <taxon>Ixodidae</taxon>
        <taxon>Ixodinae</taxon>
        <taxon>Ixodes</taxon>
    </lineage>
</organism>
<name>A0AC60QM62_IXOPE</name>
<dbReference type="Proteomes" id="UP000805193">
    <property type="component" value="Unassembled WGS sequence"/>
</dbReference>
<dbReference type="EMBL" id="JABSTQ010006864">
    <property type="protein sequence ID" value="KAG0436556.1"/>
    <property type="molecule type" value="Genomic_DNA"/>
</dbReference>
<keyword evidence="2" id="KW-1185">Reference proteome</keyword>
<accession>A0AC60QM62</accession>
<reference evidence="1 2" key="1">
    <citation type="journal article" date="2020" name="Cell">
        <title>Large-Scale Comparative Analyses of Tick Genomes Elucidate Their Genetic Diversity and Vector Capacities.</title>
        <authorList>
            <consortium name="Tick Genome and Microbiome Consortium (TIGMIC)"/>
            <person name="Jia N."/>
            <person name="Wang J."/>
            <person name="Shi W."/>
            <person name="Du L."/>
            <person name="Sun Y."/>
            <person name="Zhan W."/>
            <person name="Jiang J.F."/>
            <person name="Wang Q."/>
            <person name="Zhang B."/>
            <person name="Ji P."/>
            <person name="Bell-Sakyi L."/>
            <person name="Cui X.M."/>
            <person name="Yuan T.T."/>
            <person name="Jiang B.G."/>
            <person name="Yang W.F."/>
            <person name="Lam T.T."/>
            <person name="Chang Q.C."/>
            <person name="Ding S.J."/>
            <person name="Wang X.J."/>
            <person name="Zhu J.G."/>
            <person name="Ruan X.D."/>
            <person name="Zhao L."/>
            <person name="Wei J.T."/>
            <person name="Ye R.Z."/>
            <person name="Que T.C."/>
            <person name="Du C.H."/>
            <person name="Zhou Y.H."/>
            <person name="Cheng J.X."/>
            <person name="Dai P.F."/>
            <person name="Guo W.B."/>
            <person name="Han X.H."/>
            <person name="Huang E.J."/>
            <person name="Li L.F."/>
            <person name="Wei W."/>
            <person name="Gao Y.C."/>
            <person name="Liu J.Z."/>
            <person name="Shao H.Z."/>
            <person name="Wang X."/>
            <person name="Wang C.C."/>
            <person name="Yang T.C."/>
            <person name="Huo Q.B."/>
            <person name="Li W."/>
            <person name="Chen H.Y."/>
            <person name="Chen S.E."/>
            <person name="Zhou L.G."/>
            <person name="Ni X.B."/>
            <person name="Tian J.H."/>
            <person name="Sheng Y."/>
            <person name="Liu T."/>
            <person name="Pan Y.S."/>
            <person name="Xia L.Y."/>
            <person name="Li J."/>
            <person name="Zhao F."/>
            <person name="Cao W.C."/>
        </authorList>
    </citation>
    <scope>NUCLEOTIDE SEQUENCE [LARGE SCALE GENOMIC DNA]</scope>
    <source>
        <strain evidence="1">Iper-2018</strain>
    </source>
</reference>